<organism evidence="2 3">
    <name type="scientific">Trichoderma gamsii</name>
    <dbReference type="NCBI Taxonomy" id="398673"/>
    <lineage>
        <taxon>Eukaryota</taxon>
        <taxon>Fungi</taxon>
        <taxon>Dikarya</taxon>
        <taxon>Ascomycota</taxon>
        <taxon>Pezizomycotina</taxon>
        <taxon>Sordariomycetes</taxon>
        <taxon>Hypocreomycetidae</taxon>
        <taxon>Hypocreales</taxon>
        <taxon>Hypocreaceae</taxon>
        <taxon>Trichoderma</taxon>
    </lineage>
</organism>
<accession>A0A2P4ZLY2</accession>
<dbReference type="GeneID" id="29990670"/>
<protein>
    <recommendedName>
        <fullName evidence="4">Transcription factor domain-containing protein</fullName>
    </recommendedName>
</protein>
<evidence type="ECO:0000313" key="3">
    <source>
        <dbReference type="Proteomes" id="UP000054821"/>
    </source>
</evidence>
<feature type="compositionally biased region" description="Polar residues" evidence="1">
    <location>
        <begin position="110"/>
        <end position="127"/>
    </location>
</feature>
<gene>
    <name evidence="2" type="ORF">TGAM01_v205986</name>
</gene>
<dbReference type="Proteomes" id="UP000054821">
    <property type="component" value="Unassembled WGS sequence"/>
</dbReference>
<evidence type="ECO:0008006" key="4">
    <source>
        <dbReference type="Google" id="ProtNLM"/>
    </source>
</evidence>
<dbReference type="EMBL" id="JPDN02000019">
    <property type="protein sequence ID" value="PON25300.1"/>
    <property type="molecule type" value="Genomic_DNA"/>
</dbReference>
<dbReference type="STRING" id="398673.A0A2P4ZLY2"/>
<name>A0A2P4ZLY2_9HYPO</name>
<keyword evidence="3" id="KW-1185">Reference proteome</keyword>
<proteinExistence type="predicted"/>
<dbReference type="AlphaFoldDB" id="A0A2P4ZLY2"/>
<sequence length="492" mass="55071">MLLVISLFAVRKALPPVPLSAEPYTRRSDKIANNGRLPTENSVSVAEISDAVAADAGNYFASSDANSKENSFDAMTTLLETGIKMPDLAIYPSDTFSPFDISVTPAFPHETTSSPDRQGDSDNSSVSRYFADSLPTSDPLSLPYSISGFGLSTTSSPMPTSISFNSSDFLMTAMSSVDIPDKPPLSIRERSFQQGSLTAKMILSQLFDYTRRMAEGKNLPPFIHPPCFLSQNDECPSEAPHGCLPQSLAICRSLTQMFYSRTSESTSFIWRQIFIHLREMRAEYNNYDTKSLLEASQATLIYGLLCSQSTESVPKEDIDWLISTTEIFARRLYSISSYDQGLDYASLSRGKWVFVESQRRMACLMYLMDLLLHVKGETPSKGRCPEFVDLPLPCTRELWQPISDRDWRRRYNEENNSKLMKGNRGLTMGNLFLLRQSLSRGENFLKAAKADLARELAEWVEKVDDLSMLLWMAVALEGDGQAKMIQGTLTME</sequence>
<evidence type="ECO:0000256" key="1">
    <source>
        <dbReference type="SAM" id="MobiDB-lite"/>
    </source>
</evidence>
<reference evidence="2 3" key="1">
    <citation type="journal article" date="2016" name="Genome Announc.">
        <title>Draft Whole-Genome Sequence of Trichoderma gamsii T6085, a Promising Biocontrol Agent of Fusarium Head Blight on Wheat.</title>
        <authorList>
            <person name="Baroncelli R."/>
            <person name="Zapparata A."/>
            <person name="Piaggeschi G."/>
            <person name="Sarrocco S."/>
            <person name="Vannacci G."/>
        </authorList>
    </citation>
    <scope>NUCLEOTIDE SEQUENCE [LARGE SCALE GENOMIC DNA]</scope>
    <source>
        <strain evidence="2 3">T6085</strain>
    </source>
</reference>
<comment type="caution">
    <text evidence="2">The sequence shown here is derived from an EMBL/GenBank/DDBJ whole genome shotgun (WGS) entry which is preliminary data.</text>
</comment>
<evidence type="ECO:0000313" key="2">
    <source>
        <dbReference type="EMBL" id="PON25300.1"/>
    </source>
</evidence>
<dbReference type="RefSeq" id="XP_018656191.1">
    <property type="nucleotide sequence ID" value="XM_018810587.1"/>
</dbReference>
<feature type="region of interest" description="Disordered" evidence="1">
    <location>
        <begin position="107"/>
        <end position="129"/>
    </location>
</feature>